<dbReference type="SUPFAM" id="SSF51445">
    <property type="entry name" value="(Trans)glycosidases"/>
    <property type="match status" value="1"/>
</dbReference>
<evidence type="ECO:0000313" key="16">
    <source>
        <dbReference type="EMBL" id="PWL38182.1"/>
    </source>
</evidence>
<evidence type="ECO:0000256" key="1">
    <source>
        <dbReference type="ARBA" id="ARBA00004191"/>
    </source>
</evidence>
<organism evidence="16 17">
    <name type="scientific">Flagellimonas aquimarina</name>
    <dbReference type="NCBI Taxonomy" id="2201895"/>
    <lineage>
        <taxon>Bacteria</taxon>
        <taxon>Pseudomonadati</taxon>
        <taxon>Bacteroidota</taxon>
        <taxon>Flavobacteriia</taxon>
        <taxon>Flavobacteriales</taxon>
        <taxon>Flavobacteriaceae</taxon>
        <taxon>Flagellimonas</taxon>
    </lineage>
</organism>
<keyword evidence="3" id="KW-1003">Cell membrane</keyword>
<evidence type="ECO:0000256" key="12">
    <source>
        <dbReference type="ARBA" id="ARBA00023326"/>
    </source>
</evidence>
<dbReference type="GO" id="GO:0071555">
    <property type="term" value="P:cell wall organization"/>
    <property type="evidence" value="ECO:0007669"/>
    <property type="project" value="UniProtKB-KW"/>
</dbReference>
<protein>
    <recommendedName>
        <fullName evidence="15">Endo-1,3-beta-glucanase btgC</fullName>
    </recommendedName>
    <alternativeName>
        <fullName evidence="14">Laminarinase btgC</fullName>
    </alternativeName>
</protein>
<name>A0A316KVC9_9FLAO</name>
<evidence type="ECO:0000256" key="6">
    <source>
        <dbReference type="ARBA" id="ARBA00022729"/>
    </source>
</evidence>
<keyword evidence="8" id="KW-0472">Membrane</keyword>
<evidence type="ECO:0000256" key="3">
    <source>
        <dbReference type="ARBA" id="ARBA00022475"/>
    </source>
</evidence>
<keyword evidence="10" id="KW-0119">Carbohydrate metabolism</keyword>
<comment type="caution">
    <text evidence="16">The sequence shown here is derived from an EMBL/GenBank/DDBJ whole genome shotgun (WGS) entry which is preliminary data.</text>
</comment>
<dbReference type="GO" id="GO:0005886">
    <property type="term" value="C:plasma membrane"/>
    <property type="evidence" value="ECO:0007669"/>
    <property type="project" value="UniProtKB-SubCell"/>
</dbReference>
<sequence>MKSIVKIIVVAMVLILNHSCKEKTIKKEENQPQTIKEVTAKDILGNPDYLAISYGGYREASRDVQPTIAELKDDMKILSAMGIKVLRTYNVQLQQASNLLKAIAELKIEDSSFEMYVMLGAWIDCKNAWTGETPDHDVESEQNEGEIARAAALANEYPDIVKIIAVGNEAMVKWATSYYVQPSVILKWVNHLQDLKKNGELPKDLWITSSDDFASWGGGDESYHTEDLENLLNAVDYISMHTYAYHNSHYNPEFWGVPEEEEQLSDIEKIDAAMLRAKGFAMSQYKAVSDYAKSVGVNKPIHIGETGWATVSNGHYGPTGSKATDEYKEAAYHKHIRDWTNTNGISCFYFEAFNEQWKDAQNALGSENHFGLITIDGQAKYALWDLVDKGTFNGLTRNGNPITKTYKGDKEALMKDVLVPPTKKEQAITH</sequence>
<evidence type="ECO:0000256" key="5">
    <source>
        <dbReference type="ARBA" id="ARBA00022525"/>
    </source>
</evidence>
<dbReference type="InterPro" id="IPR017853">
    <property type="entry name" value="GH"/>
</dbReference>
<dbReference type="GO" id="GO:0000272">
    <property type="term" value="P:polysaccharide catabolic process"/>
    <property type="evidence" value="ECO:0007669"/>
    <property type="project" value="UniProtKB-KW"/>
</dbReference>
<evidence type="ECO:0000256" key="13">
    <source>
        <dbReference type="ARBA" id="ARBA00037649"/>
    </source>
</evidence>
<keyword evidence="7 16" id="KW-0378">Hydrolase</keyword>
<accession>A0A316KVC9</accession>
<keyword evidence="11" id="KW-0961">Cell wall biogenesis/degradation</keyword>
<keyword evidence="17" id="KW-1185">Reference proteome</keyword>
<dbReference type="Pfam" id="PF00332">
    <property type="entry name" value="Glyco_hydro_17"/>
    <property type="match status" value="1"/>
</dbReference>
<keyword evidence="4" id="KW-0134">Cell wall</keyword>
<reference evidence="16 17" key="1">
    <citation type="submission" date="2018-05" db="EMBL/GenBank/DDBJ databases">
        <title>Complete genome sequence of Flagellimonas aquimarina ECD12 isolated from seaweed Ecklonia cava.</title>
        <authorList>
            <person name="Choi S."/>
            <person name="Seong C."/>
        </authorList>
    </citation>
    <scope>NUCLEOTIDE SEQUENCE [LARGE SCALE GENOMIC DNA]</scope>
    <source>
        <strain evidence="16 17">ECD12</strain>
    </source>
</reference>
<evidence type="ECO:0000313" key="17">
    <source>
        <dbReference type="Proteomes" id="UP000245762"/>
    </source>
</evidence>
<dbReference type="Proteomes" id="UP000245762">
    <property type="component" value="Unassembled WGS sequence"/>
</dbReference>
<dbReference type="AlphaFoldDB" id="A0A316KVC9"/>
<keyword evidence="6" id="KW-0732">Signal</keyword>
<evidence type="ECO:0000256" key="14">
    <source>
        <dbReference type="ARBA" id="ARBA00042373"/>
    </source>
</evidence>
<keyword evidence="12" id="KW-0624">Polysaccharide degradation</keyword>
<dbReference type="EMBL" id="QGEG01000002">
    <property type="protein sequence ID" value="PWL38182.1"/>
    <property type="molecule type" value="Genomic_DNA"/>
</dbReference>
<evidence type="ECO:0000256" key="7">
    <source>
        <dbReference type="ARBA" id="ARBA00022801"/>
    </source>
</evidence>
<dbReference type="Gene3D" id="3.20.20.80">
    <property type="entry name" value="Glycosidases"/>
    <property type="match status" value="1"/>
</dbReference>
<comment type="function">
    <text evidence="13">Glucanases play a role in cell expansion during growth, in cell-cell fusion during mating, and in spore release during sporulation. This enzyme may be involved in beta-glucan degradation. Active on laminarin and lichenan.</text>
</comment>
<evidence type="ECO:0000256" key="11">
    <source>
        <dbReference type="ARBA" id="ARBA00023316"/>
    </source>
</evidence>
<dbReference type="InterPro" id="IPR000490">
    <property type="entry name" value="Glyco_hydro_17"/>
</dbReference>
<dbReference type="RefSeq" id="WP_109661923.1">
    <property type="nucleotide sequence ID" value="NZ_QGEG01000002.1"/>
</dbReference>
<proteinExistence type="predicted"/>
<evidence type="ECO:0000256" key="9">
    <source>
        <dbReference type="ARBA" id="ARBA00023180"/>
    </source>
</evidence>
<dbReference type="PANTHER" id="PTHR16631">
    <property type="entry name" value="GLUCAN 1,3-BETA-GLUCOSIDASE"/>
    <property type="match status" value="1"/>
</dbReference>
<evidence type="ECO:0000256" key="2">
    <source>
        <dbReference type="ARBA" id="ARBA00004236"/>
    </source>
</evidence>
<evidence type="ECO:0000256" key="10">
    <source>
        <dbReference type="ARBA" id="ARBA00023277"/>
    </source>
</evidence>
<keyword evidence="5" id="KW-0964">Secreted</keyword>
<dbReference type="GO" id="GO:0005576">
    <property type="term" value="C:extracellular region"/>
    <property type="evidence" value="ECO:0007669"/>
    <property type="project" value="TreeGrafter"/>
</dbReference>
<comment type="subcellular location">
    <subcellularLocation>
        <location evidence="2">Cell membrane</location>
    </subcellularLocation>
    <subcellularLocation>
        <location evidence="1">Secreted</location>
        <location evidence="1">Cell wall</location>
    </subcellularLocation>
</comment>
<dbReference type="GO" id="GO:0042973">
    <property type="term" value="F:glucan endo-1,3-beta-D-glucosidase activity"/>
    <property type="evidence" value="ECO:0007669"/>
    <property type="project" value="TreeGrafter"/>
</dbReference>
<dbReference type="GO" id="GO:0009986">
    <property type="term" value="C:cell surface"/>
    <property type="evidence" value="ECO:0007669"/>
    <property type="project" value="TreeGrafter"/>
</dbReference>
<gene>
    <name evidence="16" type="ORF">DKG77_07815</name>
</gene>
<evidence type="ECO:0000256" key="8">
    <source>
        <dbReference type="ARBA" id="ARBA00023136"/>
    </source>
</evidence>
<dbReference type="PANTHER" id="PTHR16631:SF17">
    <property type="entry name" value="GLUCAN ENDO-1,3-BETA-GLUCOSIDASE BTGC"/>
    <property type="match status" value="1"/>
</dbReference>
<keyword evidence="9" id="KW-0325">Glycoprotein</keyword>
<dbReference type="InterPro" id="IPR050732">
    <property type="entry name" value="Beta-glucan_modifiers"/>
</dbReference>
<evidence type="ECO:0000256" key="15">
    <source>
        <dbReference type="ARBA" id="ARBA00043078"/>
    </source>
</evidence>
<evidence type="ECO:0000256" key="4">
    <source>
        <dbReference type="ARBA" id="ARBA00022512"/>
    </source>
</evidence>
<dbReference type="OrthoDB" id="9806824at2"/>